<feature type="transmembrane region" description="Helical" evidence="2">
    <location>
        <begin position="104"/>
        <end position="126"/>
    </location>
</feature>
<reference evidence="3" key="1">
    <citation type="journal article" date="2020" name="Stud. Mycol.">
        <title>101 Dothideomycetes genomes: a test case for predicting lifestyles and emergence of pathogens.</title>
        <authorList>
            <person name="Haridas S."/>
            <person name="Albert R."/>
            <person name="Binder M."/>
            <person name="Bloem J."/>
            <person name="Labutti K."/>
            <person name="Salamov A."/>
            <person name="Andreopoulos B."/>
            <person name="Baker S."/>
            <person name="Barry K."/>
            <person name="Bills G."/>
            <person name="Bluhm B."/>
            <person name="Cannon C."/>
            <person name="Castanera R."/>
            <person name="Culley D."/>
            <person name="Daum C."/>
            <person name="Ezra D."/>
            <person name="Gonzalez J."/>
            <person name="Henrissat B."/>
            <person name="Kuo A."/>
            <person name="Liang C."/>
            <person name="Lipzen A."/>
            <person name="Lutzoni F."/>
            <person name="Magnuson J."/>
            <person name="Mondo S."/>
            <person name="Nolan M."/>
            <person name="Ohm R."/>
            <person name="Pangilinan J."/>
            <person name="Park H.-J."/>
            <person name="Ramirez L."/>
            <person name="Alfaro M."/>
            <person name="Sun H."/>
            <person name="Tritt A."/>
            <person name="Yoshinaga Y."/>
            <person name="Zwiers L.-H."/>
            <person name="Turgeon B."/>
            <person name="Goodwin S."/>
            <person name="Spatafora J."/>
            <person name="Crous P."/>
            <person name="Grigoriev I."/>
        </authorList>
    </citation>
    <scope>NUCLEOTIDE SEQUENCE</scope>
    <source>
        <strain evidence="3">CBS 113818</strain>
    </source>
</reference>
<organism evidence="3 4">
    <name type="scientific">Ophiobolus disseminans</name>
    <dbReference type="NCBI Taxonomy" id="1469910"/>
    <lineage>
        <taxon>Eukaryota</taxon>
        <taxon>Fungi</taxon>
        <taxon>Dikarya</taxon>
        <taxon>Ascomycota</taxon>
        <taxon>Pezizomycotina</taxon>
        <taxon>Dothideomycetes</taxon>
        <taxon>Pleosporomycetidae</taxon>
        <taxon>Pleosporales</taxon>
        <taxon>Pleosporineae</taxon>
        <taxon>Phaeosphaeriaceae</taxon>
        <taxon>Ophiobolus</taxon>
    </lineage>
</organism>
<sequence>MSLGNLPALMGLSGPLLIRSAKAMYHSNGFRACHAEANPALVGKPNFLLRNFSSYGVHQGCLVAIMVDQNANSPQPIPEKPLPSGKSSVNEALTQPTVIKSGEAMLIISLVLIFLVCCTVATHLFLRRRKRRRGGAKKEKVEKKGKKAKAVVEPEAPKEEKHIAELVGTPMCELGESDPRHEMEDAEVDERHLQPESETSSCHKSEIDPSESESETASYVDIEAEAGISWYDDSEERVEPGDRDLAMYWARGM</sequence>
<evidence type="ECO:0000313" key="4">
    <source>
        <dbReference type="Proteomes" id="UP000799424"/>
    </source>
</evidence>
<dbReference type="OrthoDB" id="3798061at2759"/>
<proteinExistence type="predicted"/>
<evidence type="ECO:0000256" key="2">
    <source>
        <dbReference type="SAM" id="Phobius"/>
    </source>
</evidence>
<evidence type="ECO:0000313" key="3">
    <source>
        <dbReference type="EMBL" id="KAF2824096.1"/>
    </source>
</evidence>
<keyword evidence="2" id="KW-1133">Transmembrane helix</keyword>
<dbReference type="EMBL" id="MU006230">
    <property type="protein sequence ID" value="KAF2824096.1"/>
    <property type="molecule type" value="Genomic_DNA"/>
</dbReference>
<feature type="region of interest" description="Disordered" evidence="1">
    <location>
        <begin position="180"/>
        <end position="219"/>
    </location>
</feature>
<dbReference type="Proteomes" id="UP000799424">
    <property type="component" value="Unassembled WGS sequence"/>
</dbReference>
<evidence type="ECO:0000256" key="1">
    <source>
        <dbReference type="SAM" id="MobiDB-lite"/>
    </source>
</evidence>
<keyword evidence="2" id="KW-0472">Membrane</keyword>
<feature type="compositionally biased region" description="Basic and acidic residues" evidence="1">
    <location>
        <begin position="180"/>
        <end position="207"/>
    </location>
</feature>
<keyword evidence="4" id="KW-1185">Reference proteome</keyword>
<protein>
    <submittedName>
        <fullName evidence="3">Uncharacterized protein</fullName>
    </submittedName>
</protein>
<feature type="compositionally biased region" description="Basic and acidic residues" evidence="1">
    <location>
        <begin position="150"/>
        <end position="159"/>
    </location>
</feature>
<name>A0A6A6ZTG0_9PLEO</name>
<accession>A0A6A6ZTG0</accession>
<keyword evidence="2" id="KW-0812">Transmembrane</keyword>
<dbReference type="AlphaFoldDB" id="A0A6A6ZTG0"/>
<feature type="region of interest" description="Disordered" evidence="1">
    <location>
        <begin position="131"/>
        <end position="159"/>
    </location>
</feature>
<gene>
    <name evidence="3" type="ORF">CC86DRAFT_383795</name>
</gene>